<evidence type="ECO:0000256" key="9">
    <source>
        <dbReference type="PIRSR" id="PIRSR602401-1"/>
    </source>
</evidence>
<comment type="similarity">
    <text evidence="3 10">Belongs to the cytochrome P450 family.</text>
</comment>
<evidence type="ECO:0000256" key="7">
    <source>
        <dbReference type="ARBA" id="ARBA00023004"/>
    </source>
</evidence>
<evidence type="ECO:0000256" key="8">
    <source>
        <dbReference type="ARBA" id="ARBA00023033"/>
    </source>
</evidence>
<comment type="caution">
    <text evidence="12">The sequence shown here is derived from an EMBL/GenBank/DDBJ whole genome shotgun (WGS) entry which is preliminary data.</text>
</comment>
<evidence type="ECO:0000256" key="6">
    <source>
        <dbReference type="ARBA" id="ARBA00023002"/>
    </source>
</evidence>
<comment type="cofactor">
    <cofactor evidence="1 9">
        <name>heme</name>
        <dbReference type="ChEBI" id="CHEBI:30413"/>
    </cofactor>
</comment>
<dbReference type="GO" id="GO:0004497">
    <property type="term" value="F:monooxygenase activity"/>
    <property type="evidence" value="ECO:0007669"/>
    <property type="project" value="UniProtKB-KW"/>
</dbReference>
<dbReference type="Pfam" id="PF00067">
    <property type="entry name" value="p450"/>
    <property type="match status" value="2"/>
</dbReference>
<dbReference type="Proteomes" id="UP000663888">
    <property type="component" value="Unassembled WGS sequence"/>
</dbReference>
<dbReference type="AlphaFoldDB" id="A0A8H2WU21"/>
<evidence type="ECO:0000256" key="2">
    <source>
        <dbReference type="ARBA" id="ARBA00005179"/>
    </source>
</evidence>
<keyword evidence="5 9" id="KW-0479">Metal-binding</keyword>
<evidence type="ECO:0000313" key="13">
    <source>
        <dbReference type="Proteomes" id="UP000663888"/>
    </source>
</evidence>
<evidence type="ECO:0000256" key="1">
    <source>
        <dbReference type="ARBA" id="ARBA00001971"/>
    </source>
</evidence>
<evidence type="ECO:0008006" key="14">
    <source>
        <dbReference type="Google" id="ProtNLM"/>
    </source>
</evidence>
<dbReference type="GO" id="GO:0020037">
    <property type="term" value="F:heme binding"/>
    <property type="evidence" value="ECO:0007669"/>
    <property type="project" value="InterPro"/>
</dbReference>
<dbReference type="PROSITE" id="PS00086">
    <property type="entry name" value="CYTOCHROME_P450"/>
    <property type="match status" value="1"/>
</dbReference>
<evidence type="ECO:0000256" key="11">
    <source>
        <dbReference type="SAM" id="Phobius"/>
    </source>
</evidence>
<feature type="transmembrane region" description="Helical" evidence="11">
    <location>
        <begin position="6"/>
        <end position="24"/>
    </location>
</feature>
<name>A0A8H2WU21_9AGAM</name>
<dbReference type="SUPFAM" id="SSF48264">
    <property type="entry name" value="Cytochrome P450"/>
    <property type="match status" value="1"/>
</dbReference>
<evidence type="ECO:0000313" key="12">
    <source>
        <dbReference type="EMBL" id="CAE6407269.1"/>
    </source>
</evidence>
<dbReference type="PANTHER" id="PTHR46300:SF7">
    <property type="entry name" value="P450, PUTATIVE (EUROFUNG)-RELATED"/>
    <property type="match status" value="1"/>
</dbReference>
<keyword evidence="7 9" id="KW-0408">Iron</keyword>
<accession>A0A8H2WU21</accession>
<dbReference type="GO" id="GO:0016705">
    <property type="term" value="F:oxidoreductase activity, acting on paired donors, with incorporation or reduction of molecular oxygen"/>
    <property type="evidence" value="ECO:0007669"/>
    <property type="project" value="InterPro"/>
</dbReference>
<dbReference type="Gene3D" id="1.10.630.10">
    <property type="entry name" value="Cytochrome P450"/>
    <property type="match status" value="1"/>
</dbReference>
<keyword evidence="11" id="KW-0472">Membrane</keyword>
<keyword evidence="4 9" id="KW-0349">Heme</keyword>
<evidence type="ECO:0000256" key="3">
    <source>
        <dbReference type="ARBA" id="ARBA00010617"/>
    </source>
</evidence>
<reference evidence="12" key="1">
    <citation type="submission" date="2021-01" db="EMBL/GenBank/DDBJ databases">
        <authorList>
            <person name="Kaushik A."/>
        </authorList>
    </citation>
    <scope>NUCLEOTIDE SEQUENCE</scope>
    <source>
        <strain evidence="12">AG4-R118</strain>
    </source>
</reference>
<keyword evidence="6 10" id="KW-0560">Oxidoreductase</keyword>
<feature type="transmembrane region" description="Helical" evidence="11">
    <location>
        <begin position="422"/>
        <end position="442"/>
    </location>
</feature>
<proteinExistence type="inferred from homology"/>
<evidence type="ECO:0000256" key="10">
    <source>
        <dbReference type="RuleBase" id="RU000461"/>
    </source>
</evidence>
<evidence type="ECO:0000256" key="4">
    <source>
        <dbReference type="ARBA" id="ARBA00022617"/>
    </source>
</evidence>
<dbReference type="EMBL" id="CAJMWX010000200">
    <property type="protein sequence ID" value="CAE6407269.1"/>
    <property type="molecule type" value="Genomic_DNA"/>
</dbReference>
<dbReference type="InterPro" id="IPR050364">
    <property type="entry name" value="Cytochrome_P450_fung"/>
</dbReference>
<protein>
    <recommendedName>
        <fullName evidence="14">O-methylsterigmatocystin oxidoreductase</fullName>
    </recommendedName>
</protein>
<dbReference type="PRINTS" id="PR00385">
    <property type="entry name" value="P450"/>
</dbReference>
<dbReference type="InterPro" id="IPR036396">
    <property type="entry name" value="Cyt_P450_sf"/>
</dbReference>
<sequence length="492" mass="55908">MANSRLGLHVGLTSLTLVLLWRLIRRPKIRHPPSPTSIPFVGNIFSIPSGHEYIEFAKLGEQLKSDVVYLEILGNKIIILNSAEAALDVLEKRSAFHSDRPSLPMVKDPTLMNWSGLPSVVGYNDLWRHYRRMMNNWLNARAVTQFDELQERQARLLLQRLLSATSHSQPFKHVRNEFFFAMASSIFELAYGYKIQDTQDQFFQDSQQAFHNVTVAGMQANFLVNTFPAMSYIPDWFPGTGWKRTAREWRVHQIKAKTEPYEWLKAQVANGTNQPSILSSLLQDHKILSGLTPTEKDERLKEIGIVLYGGGTDTSANFLVSFVAAMVLNPHSQVKAQQELDAVVGPAVLPSMSDKGRLPYLSNLIEEVLRLYPVVPLGNLWAIGRDPRHYENPEVFNPDRYLDPDVPRAPAFGWGRRKCPGIHFAETSMFITTALLLSVFTFSKRKDNRGKEIEPRIELEANSIVLALKPFDFEFMPRSEAHRKLILAAISE</sequence>
<keyword evidence="11" id="KW-1133">Transmembrane helix</keyword>
<gene>
    <name evidence="12" type="ORF">RDB_LOCUS8768</name>
</gene>
<feature type="binding site" description="axial binding residue" evidence="9">
    <location>
        <position position="419"/>
    </location>
    <ligand>
        <name>heme</name>
        <dbReference type="ChEBI" id="CHEBI:30413"/>
    </ligand>
    <ligandPart>
        <name>Fe</name>
        <dbReference type="ChEBI" id="CHEBI:18248"/>
    </ligandPart>
</feature>
<dbReference type="InterPro" id="IPR002401">
    <property type="entry name" value="Cyt_P450_E_grp-I"/>
</dbReference>
<comment type="pathway">
    <text evidence="2">Secondary metabolite biosynthesis.</text>
</comment>
<keyword evidence="8 10" id="KW-0503">Monooxygenase</keyword>
<keyword evidence="11" id="KW-0812">Transmembrane</keyword>
<evidence type="ECO:0000256" key="5">
    <source>
        <dbReference type="ARBA" id="ARBA00022723"/>
    </source>
</evidence>
<dbReference type="GO" id="GO:0005506">
    <property type="term" value="F:iron ion binding"/>
    <property type="evidence" value="ECO:0007669"/>
    <property type="project" value="InterPro"/>
</dbReference>
<dbReference type="InterPro" id="IPR001128">
    <property type="entry name" value="Cyt_P450"/>
</dbReference>
<organism evidence="12 13">
    <name type="scientific">Rhizoctonia solani</name>
    <dbReference type="NCBI Taxonomy" id="456999"/>
    <lineage>
        <taxon>Eukaryota</taxon>
        <taxon>Fungi</taxon>
        <taxon>Dikarya</taxon>
        <taxon>Basidiomycota</taxon>
        <taxon>Agaricomycotina</taxon>
        <taxon>Agaricomycetes</taxon>
        <taxon>Cantharellales</taxon>
        <taxon>Ceratobasidiaceae</taxon>
        <taxon>Rhizoctonia</taxon>
    </lineage>
</organism>
<dbReference type="InterPro" id="IPR017972">
    <property type="entry name" value="Cyt_P450_CS"/>
</dbReference>
<dbReference type="PRINTS" id="PR00463">
    <property type="entry name" value="EP450I"/>
</dbReference>
<dbReference type="PANTHER" id="PTHR46300">
    <property type="entry name" value="P450, PUTATIVE (EUROFUNG)-RELATED-RELATED"/>
    <property type="match status" value="1"/>
</dbReference>